<evidence type="ECO:0000256" key="1">
    <source>
        <dbReference type="SAM" id="MobiDB-lite"/>
    </source>
</evidence>
<dbReference type="Gene3D" id="3.40.190.10">
    <property type="entry name" value="Periplasmic binding protein-like II"/>
    <property type="match status" value="2"/>
</dbReference>
<keyword evidence="3" id="KW-1185">Reference proteome</keyword>
<dbReference type="InterPro" id="IPR006311">
    <property type="entry name" value="TAT_signal"/>
</dbReference>
<dbReference type="PROSITE" id="PS51318">
    <property type="entry name" value="TAT"/>
    <property type="match status" value="1"/>
</dbReference>
<organism evidence="2 3">
    <name type="scientific">Phaeospirillum tilakii</name>
    <dbReference type="NCBI Taxonomy" id="741673"/>
    <lineage>
        <taxon>Bacteria</taxon>
        <taxon>Pseudomonadati</taxon>
        <taxon>Pseudomonadota</taxon>
        <taxon>Alphaproteobacteria</taxon>
        <taxon>Rhodospirillales</taxon>
        <taxon>Rhodospirillaceae</taxon>
        <taxon>Phaeospirillum</taxon>
    </lineage>
</organism>
<evidence type="ECO:0000313" key="3">
    <source>
        <dbReference type="Proteomes" id="UP001597296"/>
    </source>
</evidence>
<dbReference type="Pfam" id="PF16868">
    <property type="entry name" value="NMT1_3"/>
    <property type="match status" value="1"/>
</dbReference>
<dbReference type="InterPro" id="IPR011852">
    <property type="entry name" value="TRAP_TAXI"/>
</dbReference>
<proteinExistence type="predicted"/>
<dbReference type="RefSeq" id="WP_377316991.1">
    <property type="nucleotide sequence ID" value="NZ_JBHUIY010000024.1"/>
</dbReference>
<dbReference type="PANTHER" id="PTHR42941">
    <property type="entry name" value="SLL1037 PROTEIN"/>
    <property type="match status" value="1"/>
</dbReference>
<protein>
    <submittedName>
        <fullName evidence="2">TAXI family TRAP transporter solute-binding subunit</fullName>
    </submittedName>
</protein>
<name>A0ABW5CEZ4_9PROT</name>
<dbReference type="EMBL" id="JBHUIY010000024">
    <property type="protein sequence ID" value="MFD2234608.1"/>
    <property type="molecule type" value="Genomic_DNA"/>
</dbReference>
<sequence>MIGPPLLEDCILSRRGSILAGAAVLALAVLSAPLPAARAAEPAPLVIGGGEVTGYYFPVAGALCRVINKERPHGRTCAVMPSSGSAANLTALRNGEVDLALVQSRAALLALKGEEGFREAGPLPDLKALMALHGEVAVVAARPGSGIERLADLKGKRVNLGRPGSFQRMMAETVLEAAGISQGDLSVLVELDLAEQVTQLCEGNIDAAVFTGIHPMPEVQSAIEECGATLVPIRDKAIEPYLRKTPWLARFTLRGGTYDGQKTEVPALGLKTLLVTTRLPAEEVEELMRAIAANFGALTRLHPALKDLSRGDTSRDGIPIPFHEGVERASLPEKNLPEKK</sequence>
<dbReference type="NCBIfam" id="TIGR02122">
    <property type="entry name" value="TRAP_TAXI"/>
    <property type="match status" value="1"/>
</dbReference>
<evidence type="ECO:0000313" key="2">
    <source>
        <dbReference type="EMBL" id="MFD2234608.1"/>
    </source>
</evidence>
<reference evidence="3" key="1">
    <citation type="journal article" date="2019" name="Int. J. Syst. Evol. Microbiol.">
        <title>The Global Catalogue of Microorganisms (GCM) 10K type strain sequencing project: providing services to taxonomists for standard genome sequencing and annotation.</title>
        <authorList>
            <consortium name="The Broad Institute Genomics Platform"/>
            <consortium name="The Broad Institute Genome Sequencing Center for Infectious Disease"/>
            <person name="Wu L."/>
            <person name="Ma J."/>
        </authorList>
    </citation>
    <scope>NUCLEOTIDE SEQUENCE [LARGE SCALE GENOMIC DNA]</scope>
    <source>
        <strain evidence="3">KCTC 15012</strain>
    </source>
</reference>
<accession>A0ABW5CEZ4</accession>
<gene>
    <name evidence="2" type="ORF">ACFSNB_12395</name>
</gene>
<dbReference type="PANTHER" id="PTHR42941:SF1">
    <property type="entry name" value="SLL1037 PROTEIN"/>
    <property type="match status" value="1"/>
</dbReference>
<feature type="region of interest" description="Disordered" evidence="1">
    <location>
        <begin position="308"/>
        <end position="340"/>
    </location>
</feature>
<dbReference type="SUPFAM" id="SSF53850">
    <property type="entry name" value="Periplasmic binding protein-like II"/>
    <property type="match status" value="1"/>
</dbReference>
<comment type="caution">
    <text evidence="2">The sequence shown here is derived from an EMBL/GenBank/DDBJ whole genome shotgun (WGS) entry which is preliminary data.</text>
</comment>
<feature type="compositionally biased region" description="Basic and acidic residues" evidence="1">
    <location>
        <begin position="324"/>
        <end position="340"/>
    </location>
</feature>
<dbReference type="Proteomes" id="UP001597296">
    <property type="component" value="Unassembled WGS sequence"/>
</dbReference>